<gene>
    <name evidence="3" type="ORF">GJ699_07130</name>
</gene>
<dbReference type="InterPro" id="IPR013783">
    <property type="entry name" value="Ig-like_fold"/>
</dbReference>
<dbReference type="InterPro" id="IPR015919">
    <property type="entry name" value="Cadherin-like_sf"/>
</dbReference>
<accession>A0A6I2KW30</accession>
<feature type="chain" id="PRO_5026315561" description="F5/8 type C domain-containing protein" evidence="1">
    <location>
        <begin position="22"/>
        <end position="1480"/>
    </location>
</feature>
<dbReference type="EMBL" id="WKJK01000003">
    <property type="protein sequence ID" value="MRW89752.1"/>
    <property type="molecule type" value="Genomic_DNA"/>
</dbReference>
<dbReference type="Gene3D" id="2.60.40.10">
    <property type="entry name" value="Immunoglobulins"/>
    <property type="match status" value="1"/>
</dbReference>
<dbReference type="InterPro" id="IPR008979">
    <property type="entry name" value="Galactose-bd-like_sf"/>
</dbReference>
<dbReference type="InterPro" id="IPR000421">
    <property type="entry name" value="FA58C"/>
</dbReference>
<dbReference type="Gene3D" id="1.50.10.100">
    <property type="entry name" value="Chondroitin AC/alginate lyase"/>
    <property type="match status" value="1"/>
</dbReference>
<organism evidence="3 4">
    <name type="scientific">Duganella guangzhouensis</name>
    <dbReference type="NCBI Taxonomy" id="2666084"/>
    <lineage>
        <taxon>Bacteria</taxon>
        <taxon>Pseudomonadati</taxon>
        <taxon>Pseudomonadota</taxon>
        <taxon>Betaproteobacteria</taxon>
        <taxon>Burkholderiales</taxon>
        <taxon>Oxalobacteraceae</taxon>
        <taxon>Telluria group</taxon>
        <taxon>Duganella</taxon>
    </lineage>
</organism>
<dbReference type="SUPFAM" id="SSF49785">
    <property type="entry name" value="Galactose-binding domain-like"/>
    <property type="match status" value="3"/>
</dbReference>
<dbReference type="SUPFAM" id="SSF48230">
    <property type="entry name" value="Chondroitin AC/alginate lyase"/>
    <property type="match status" value="1"/>
</dbReference>
<evidence type="ECO:0000313" key="4">
    <source>
        <dbReference type="Proteomes" id="UP000433309"/>
    </source>
</evidence>
<feature type="signal peptide" evidence="1">
    <location>
        <begin position="1"/>
        <end position="21"/>
    </location>
</feature>
<evidence type="ECO:0000259" key="2">
    <source>
        <dbReference type="Pfam" id="PF00754"/>
    </source>
</evidence>
<protein>
    <recommendedName>
        <fullName evidence="2">F5/8 type C domain-containing protein</fullName>
    </recommendedName>
</protein>
<dbReference type="InterPro" id="IPR008929">
    <property type="entry name" value="Chondroitin_lyas"/>
</dbReference>
<dbReference type="SUPFAM" id="SSF49313">
    <property type="entry name" value="Cadherin-like"/>
    <property type="match status" value="1"/>
</dbReference>
<dbReference type="GO" id="GO:0005509">
    <property type="term" value="F:calcium ion binding"/>
    <property type="evidence" value="ECO:0007669"/>
    <property type="project" value="InterPro"/>
</dbReference>
<dbReference type="Pfam" id="PF00754">
    <property type="entry name" value="F5_F8_type_C"/>
    <property type="match status" value="2"/>
</dbReference>
<dbReference type="Proteomes" id="UP000433309">
    <property type="component" value="Unassembled WGS sequence"/>
</dbReference>
<evidence type="ECO:0000313" key="3">
    <source>
        <dbReference type="EMBL" id="MRW89752.1"/>
    </source>
</evidence>
<dbReference type="GO" id="GO:0016020">
    <property type="term" value="C:membrane"/>
    <property type="evidence" value="ECO:0007669"/>
    <property type="project" value="InterPro"/>
</dbReference>
<evidence type="ECO:0000256" key="1">
    <source>
        <dbReference type="SAM" id="SignalP"/>
    </source>
</evidence>
<reference evidence="3 4" key="1">
    <citation type="submission" date="2019-11" db="EMBL/GenBank/DDBJ databases">
        <title>Novel species isolated from a subtropical stream in China.</title>
        <authorList>
            <person name="Lu H."/>
        </authorList>
    </citation>
    <scope>NUCLEOTIDE SEQUENCE [LARGE SCALE GENOMIC DNA]</scope>
    <source>
        <strain evidence="3 4">FT80W</strain>
    </source>
</reference>
<feature type="domain" description="F5/8 type C" evidence="2">
    <location>
        <begin position="999"/>
        <end position="1115"/>
    </location>
</feature>
<keyword evidence="4" id="KW-1185">Reference proteome</keyword>
<name>A0A6I2KW30_9BURK</name>
<proteinExistence type="predicted"/>
<keyword evidence="1" id="KW-0732">Signal</keyword>
<dbReference type="Gene3D" id="2.60.120.260">
    <property type="entry name" value="Galactose-binding domain-like"/>
    <property type="match status" value="3"/>
</dbReference>
<comment type="caution">
    <text evidence="3">The sequence shown here is derived from an EMBL/GenBank/DDBJ whole genome shotgun (WGS) entry which is preliminary data.</text>
</comment>
<feature type="domain" description="F5/8 type C" evidence="2">
    <location>
        <begin position="1251"/>
        <end position="1363"/>
    </location>
</feature>
<dbReference type="Pfam" id="PF05345">
    <property type="entry name" value="He_PIG"/>
    <property type="match status" value="1"/>
</dbReference>
<dbReference type="RefSeq" id="WP_154374538.1">
    <property type="nucleotide sequence ID" value="NZ_WKJK01000003.1"/>
</dbReference>
<sequence>MIRYFRAMAMALALCCPLAGAADTIQTLATTYQPVLTETVDASGFKHPGVGLTRQVLEDMRTQVLAQKEPWNTYFNQMLLSSAAGRAVTSNQQSASDPSKPSSYAFNSQGIESRFIADALKAYTQAILYYVTGDEVYRANALHIIRIWAQMDPAQYAYYTDAHIHSGIPLNRMVAAAEILRYSSYQTADLAWTDQDTTSFTNNLITPVIETLQHSNAYFMNQHLYPLIGAMSGYIFTGNRVRYNEGVEWFMVNKTAVDQGQNGAIKQLFRLVTKNDVTGEAVTPVVQHVEMGRDQAHGAGDVTNASLLARLLLAQDTKVDPVEGTASTAANAVGPYEFLNDRILDATEYFAHYMLGYETPWVPTAAHTDAAGNPTIIYKQLASAYRGRLTQNTWEPFYYYKYVKGIDIAQRAPNFTRLFADRTLYNWDGVDGGGDFWLFIPPAAEAEGTQYLVKPIVEPVREIEDRFSALDDGALAAQDDTASYVRVTATTAGSKIAVFGYANATRTVAFLVRTNGVAELDVFDDTITLPDTKGQWRYVSYAFNAYQSLGDMLFITVKGPGTTVDLDHINVQAGTVLTPPVFDSGDADVNLYTNAGSTAAVSYSFAATDGSNTGALTYQIDNLPAGASFDSATGAFSWTPSQAGSYSFVVATSDGTTVTARSVKVVVGADRQAAIAAASAAYKPDTIYITSSLSDYQAAYQAAVSAAGSATDAEFYAKLAALGTATANLKELTPLLADGSINYANMFVASTFGTQVPNALDGTPDTFVVYTLAQNLTHTFDFGPSFKVAANAFQLQVRASFPERIGGVAMFGSNDNENWTRLTPGLTVVTEDMQTLPVQDDLQNQRYRFFKMQMLEPSSTFLEVAEFRIYGQRYETVNEISAVTIAADPSLRNRIVPGATVKLSFVSKTPINSVSATIQGLPAAVTSSDNLNWTATAVMNATVTPGTVKFLINYKTAAGVDAEPVLFTTDGTSLLLADLNGYLGDLLNITSLSDSSGRNAADLLVAANLLVDSNLSTFTDFRLNGSGSGGYLTFDFKQGGTVTLSRVEIIPRQDSYYTRIKGTVVQGSNDNSNWTTLTAAAASTLDWQTLTVSGTQPYRYIRIYNSSAWYGNMAELRLYGVAQSANKIATVSLSSAQSIRNRVVAGNTVKLAFVAKEAINNVNVTIQGQAATVSSSDNVNFTAEATLAQGAAAGNVTFAIAYKQQNGSDGVTNSSTTDSTALYVVSEADVIANVPTLTTLIDSTSNRTAATTLAQVNALFDANPATNSDFRIGSSNSGVGSYIVFDFKADKQVNLSSVELLARQDSNYARIKGVVIQGSNDNATWTTLTAAAVSSMDWQTLAISGSTAYRYIRIYNAGTWFGNLAEVRFHGSLHGISENVSASAQMTQQGATLNRATGKYVGGVTITNTGSTALNGTLQLVLNSLTSGVTLDNAGGTLSGAPYVTVASPLAAGATLNVALTFSNPARGLVSYTPALYRTN</sequence>